<sequence length="63" mass="6986">MNQTQELKATLMQLQSQINRLDAKDKAVYENAKTDIEALIKKQGQFAIAAVCVKAVELQLSHG</sequence>
<evidence type="ECO:0000313" key="2">
    <source>
        <dbReference type="Proteomes" id="UP000290287"/>
    </source>
</evidence>
<protein>
    <submittedName>
        <fullName evidence="1">Uncharacterized protein</fullName>
    </submittedName>
</protein>
<proteinExistence type="predicted"/>
<keyword evidence="2" id="KW-1185">Reference proteome</keyword>
<dbReference type="OrthoDB" id="9898603at2"/>
<dbReference type="RefSeq" id="WP_129123376.1">
    <property type="nucleotide sequence ID" value="NZ_PEIB01000026.1"/>
</dbReference>
<evidence type="ECO:0000313" key="1">
    <source>
        <dbReference type="EMBL" id="RXJ72107.1"/>
    </source>
</evidence>
<accession>A0A4Q0YML3</accession>
<organism evidence="1 2">
    <name type="scientific">Veronia nyctiphanis</name>
    <dbReference type="NCBI Taxonomy" id="1278244"/>
    <lineage>
        <taxon>Bacteria</taxon>
        <taxon>Pseudomonadati</taxon>
        <taxon>Pseudomonadota</taxon>
        <taxon>Gammaproteobacteria</taxon>
        <taxon>Vibrionales</taxon>
        <taxon>Vibrionaceae</taxon>
        <taxon>Veronia</taxon>
    </lineage>
</organism>
<dbReference type="EMBL" id="PEIB01000026">
    <property type="protein sequence ID" value="RXJ72107.1"/>
    <property type="molecule type" value="Genomic_DNA"/>
</dbReference>
<comment type="caution">
    <text evidence="1">The sequence shown here is derived from an EMBL/GenBank/DDBJ whole genome shotgun (WGS) entry which is preliminary data.</text>
</comment>
<name>A0A4Q0YML3_9GAMM</name>
<dbReference type="AlphaFoldDB" id="A0A4Q0YML3"/>
<reference evidence="1 2" key="1">
    <citation type="submission" date="2017-10" db="EMBL/GenBank/DDBJ databases">
        <title>Nyctiphanis sp. nov., isolated from the stomach of the euphausiid Nyctiphanes simplex (Hansen, 1911) in the Gulf of California.</title>
        <authorList>
            <person name="Gomez-Gil B."/>
            <person name="Aguilar-Mendez M."/>
            <person name="Lopez-Cortes A."/>
            <person name="Gomez-Gutierrez J."/>
            <person name="Roque A."/>
            <person name="Lang E."/>
            <person name="Gonzalez-Castillo A."/>
        </authorList>
    </citation>
    <scope>NUCLEOTIDE SEQUENCE [LARGE SCALE GENOMIC DNA]</scope>
    <source>
        <strain evidence="1 2">CAIM 600</strain>
    </source>
</reference>
<gene>
    <name evidence="1" type="ORF">CS022_17710</name>
</gene>
<dbReference type="Proteomes" id="UP000290287">
    <property type="component" value="Unassembled WGS sequence"/>
</dbReference>